<dbReference type="PANTHER" id="PTHR12357:SF3">
    <property type="entry name" value="YTH DOMAIN-CONTAINING PROTEIN 1"/>
    <property type="match status" value="1"/>
</dbReference>
<dbReference type="Pfam" id="PF04146">
    <property type="entry name" value="YTH"/>
    <property type="match status" value="1"/>
</dbReference>
<dbReference type="Gene3D" id="3.30.70.330">
    <property type="match status" value="1"/>
</dbReference>
<feature type="domain" description="YTH" evidence="2">
    <location>
        <begin position="347"/>
        <end position="564"/>
    </location>
</feature>
<evidence type="ECO:0000313" key="3">
    <source>
        <dbReference type="EMBL" id="CAK5270575.1"/>
    </source>
</evidence>
<evidence type="ECO:0000256" key="1">
    <source>
        <dbReference type="SAM" id="MobiDB-lite"/>
    </source>
</evidence>
<feature type="region of interest" description="Disordered" evidence="1">
    <location>
        <begin position="490"/>
        <end position="509"/>
    </location>
</feature>
<dbReference type="GO" id="GO:1990247">
    <property type="term" value="F:N6-methyladenosine-containing RNA reader activity"/>
    <property type="evidence" value="ECO:0007669"/>
    <property type="project" value="TreeGrafter"/>
</dbReference>
<dbReference type="GO" id="GO:0005654">
    <property type="term" value="C:nucleoplasm"/>
    <property type="evidence" value="ECO:0007669"/>
    <property type="project" value="TreeGrafter"/>
</dbReference>
<dbReference type="InterPro" id="IPR012677">
    <property type="entry name" value="Nucleotide-bd_a/b_plait_sf"/>
</dbReference>
<dbReference type="InterPro" id="IPR057720">
    <property type="entry name" value="RRM_YTH1"/>
</dbReference>
<feature type="region of interest" description="Disordered" evidence="1">
    <location>
        <begin position="163"/>
        <end position="202"/>
    </location>
</feature>
<dbReference type="GO" id="GO:0003729">
    <property type="term" value="F:mRNA binding"/>
    <property type="evidence" value="ECO:0007669"/>
    <property type="project" value="TreeGrafter"/>
</dbReference>
<comment type="caution">
    <text evidence="3">The sequence shown here is derived from an EMBL/GenBank/DDBJ whole genome shotgun (WGS) entry which is preliminary data.</text>
</comment>
<feature type="compositionally biased region" description="Polar residues" evidence="1">
    <location>
        <begin position="166"/>
        <end position="188"/>
    </location>
</feature>
<protein>
    <recommendedName>
        <fullName evidence="2">YTH domain-containing protein</fullName>
    </recommendedName>
</protein>
<dbReference type="InterPro" id="IPR035979">
    <property type="entry name" value="RBD_domain_sf"/>
</dbReference>
<dbReference type="EMBL" id="CAVNYO010000168">
    <property type="protein sequence ID" value="CAK5270575.1"/>
    <property type="molecule type" value="Genomic_DNA"/>
</dbReference>
<keyword evidence="4" id="KW-1185">Reference proteome</keyword>
<dbReference type="CDD" id="cd21134">
    <property type="entry name" value="YTH"/>
    <property type="match status" value="1"/>
</dbReference>
<dbReference type="InterPro" id="IPR007275">
    <property type="entry name" value="YTH_domain"/>
</dbReference>
<feature type="compositionally biased region" description="Basic and acidic residues" evidence="1">
    <location>
        <begin position="189"/>
        <end position="199"/>
    </location>
</feature>
<dbReference type="Gene3D" id="3.10.590.10">
    <property type="entry name" value="ph1033 like domains"/>
    <property type="match status" value="1"/>
</dbReference>
<dbReference type="AlphaFoldDB" id="A0AAD2H9B6"/>
<reference evidence="3" key="1">
    <citation type="submission" date="2023-11" db="EMBL/GenBank/DDBJ databases">
        <authorList>
            <person name="De Vega J J."/>
            <person name="De Vega J J."/>
        </authorList>
    </citation>
    <scope>NUCLEOTIDE SEQUENCE</scope>
</reference>
<dbReference type="GO" id="GO:0000381">
    <property type="term" value="P:regulation of alternative mRNA splicing, via spliceosome"/>
    <property type="evidence" value="ECO:0007669"/>
    <property type="project" value="TreeGrafter"/>
</dbReference>
<evidence type="ECO:0000259" key="2">
    <source>
        <dbReference type="PROSITE" id="PS50882"/>
    </source>
</evidence>
<dbReference type="PROSITE" id="PS50882">
    <property type="entry name" value="YTH"/>
    <property type="match status" value="1"/>
</dbReference>
<dbReference type="InterPro" id="IPR000504">
    <property type="entry name" value="RRM_dom"/>
</dbReference>
<organism evidence="3 4">
    <name type="scientific">Mycena citricolor</name>
    <dbReference type="NCBI Taxonomy" id="2018698"/>
    <lineage>
        <taxon>Eukaryota</taxon>
        <taxon>Fungi</taxon>
        <taxon>Dikarya</taxon>
        <taxon>Basidiomycota</taxon>
        <taxon>Agaricomycotina</taxon>
        <taxon>Agaricomycetes</taxon>
        <taxon>Agaricomycetidae</taxon>
        <taxon>Agaricales</taxon>
        <taxon>Marasmiineae</taxon>
        <taxon>Mycenaceae</taxon>
        <taxon>Mycena</taxon>
    </lineage>
</organism>
<dbReference type="CDD" id="cd00590">
    <property type="entry name" value="RRM_SF"/>
    <property type="match status" value="1"/>
</dbReference>
<dbReference type="Pfam" id="PF25701">
    <property type="entry name" value="RRM_YTH1"/>
    <property type="match status" value="1"/>
</dbReference>
<dbReference type="PANTHER" id="PTHR12357">
    <property type="entry name" value="YTH YT521-B HOMOLOGY DOMAIN-CONTAINING"/>
    <property type="match status" value="1"/>
</dbReference>
<proteinExistence type="predicted"/>
<feature type="region of interest" description="Disordered" evidence="1">
    <location>
        <begin position="420"/>
        <end position="459"/>
    </location>
</feature>
<dbReference type="SMART" id="SM00360">
    <property type="entry name" value="RRM"/>
    <property type="match status" value="1"/>
</dbReference>
<dbReference type="SUPFAM" id="SSF54928">
    <property type="entry name" value="RNA-binding domain, RBD"/>
    <property type="match status" value="1"/>
</dbReference>
<dbReference type="GO" id="GO:0000398">
    <property type="term" value="P:mRNA splicing, via spliceosome"/>
    <property type="evidence" value="ECO:0007669"/>
    <property type="project" value="TreeGrafter"/>
</dbReference>
<dbReference type="Proteomes" id="UP001295794">
    <property type="component" value="Unassembled WGS sequence"/>
</dbReference>
<accession>A0AAD2H9B6</accession>
<dbReference type="InterPro" id="IPR045168">
    <property type="entry name" value="YTH_prot"/>
</dbReference>
<sequence length="576" mass="63839">MRKSGCELLPRDDGEFEILVPTVSGVGRVLLRRPERDEGNGGQLGSSANRGMVHVKGLSPATYQTADKHSLGAPKLFPDACAAIETMIYLNNVRRRTGLEAGGVGPRFAHDVTMRVACGGIRNIRHCILLHDSGREIDRITKQRLSRSGLELLANMCETRERSTDVHLNSNARTHQPSESIPPSNRNQYESHRPSERRVYHPAAPADRSQWAMWMGNVPKHADEHDLQTFIAAQNPDHGVLSVFLISKSSCAFVNFASEGHLNAAIEQCNGKHLGPDWTRGPPLVCRVRTLNDDLWTGVGGQRGVGLHRQWINSRIAGGDGIEDADSPSAASDASTTSSFFEKHFPRRFFVLKSQTREELDRCVEDGVWFIQTHNVAVLDRAFRTSEETILFFSVNKSGQFYGYARMRTSVMTTNDAIHDGLPPDTTVAEKSASPVTPSPSPPGVTQSAPSVMGPRHPDFQEFYEAGKDVRQPISLDGLLQRHQDVLEAGSEPEADEHPEPDPQSDGVSDYTARITVEWICPEPLPFKRTRNIVNTWNRDREVKISRDGTELDPNAGSALLEAWRLLQGESSRQRA</sequence>
<name>A0AAD2H9B6_9AGAR</name>
<gene>
    <name evidence="3" type="ORF">MYCIT1_LOCUS15097</name>
</gene>
<evidence type="ECO:0000313" key="4">
    <source>
        <dbReference type="Proteomes" id="UP001295794"/>
    </source>
</evidence>